<comment type="caution">
    <text evidence="1">The sequence shown here is derived from an EMBL/GenBank/DDBJ whole genome shotgun (WGS) entry which is preliminary data.</text>
</comment>
<organism evidence="1 2">
    <name type="scientific">Pelobates cultripes</name>
    <name type="common">Western spadefoot toad</name>
    <dbReference type="NCBI Taxonomy" id="61616"/>
    <lineage>
        <taxon>Eukaryota</taxon>
        <taxon>Metazoa</taxon>
        <taxon>Chordata</taxon>
        <taxon>Craniata</taxon>
        <taxon>Vertebrata</taxon>
        <taxon>Euteleostomi</taxon>
        <taxon>Amphibia</taxon>
        <taxon>Batrachia</taxon>
        <taxon>Anura</taxon>
        <taxon>Pelobatoidea</taxon>
        <taxon>Pelobatidae</taxon>
        <taxon>Pelobates</taxon>
    </lineage>
</organism>
<dbReference type="AlphaFoldDB" id="A0AAD1X096"/>
<evidence type="ECO:0000313" key="1">
    <source>
        <dbReference type="EMBL" id="CAH2330249.1"/>
    </source>
</evidence>
<feature type="non-terminal residue" evidence="1">
    <location>
        <position position="1"/>
    </location>
</feature>
<gene>
    <name evidence="1" type="ORF">PECUL_23A024146</name>
</gene>
<accession>A0AAD1X096</accession>
<reference evidence="1" key="1">
    <citation type="submission" date="2022-03" db="EMBL/GenBank/DDBJ databases">
        <authorList>
            <person name="Alioto T."/>
            <person name="Alioto T."/>
            <person name="Gomez Garrido J."/>
        </authorList>
    </citation>
    <scope>NUCLEOTIDE SEQUENCE</scope>
</reference>
<protein>
    <submittedName>
        <fullName evidence="1">Zinc finger FYVE domain-containing 26 isoform X2</fullName>
    </submittedName>
</protein>
<proteinExistence type="predicted"/>
<sequence>AKGNLIQALLDQSSTKPHEVQSHPVRQEMSLLLNNLDECERSLENQIHKSQYIRSFFRHMDTLAKVIIQSINTELGKYGKYIEPKP</sequence>
<keyword evidence="2" id="KW-1185">Reference proteome</keyword>
<evidence type="ECO:0000313" key="2">
    <source>
        <dbReference type="Proteomes" id="UP001295444"/>
    </source>
</evidence>
<name>A0AAD1X096_PELCU</name>
<dbReference type="Proteomes" id="UP001295444">
    <property type="component" value="Unassembled WGS sequence"/>
</dbReference>
<dbReference type="EMBL" id="CAKOES020000400">
    <property type="protein sequence ID" value="CAH2330249.1"/>
    <property type="molecule type" value="Genomic_DNA"/>
</dbReference>